<feature type="domain" description="Costars" evidence="1">
    <location>
        <begin position="75"/>
        <end position="158"/>
    </location>
</feature>
<evidence type="ECO:0000313" key="3">
    <source>
        <dbReference type="RefSeq" id="XP_017768741.1"/>
    </source>
</evidence>
<dbReference type="InterPro" id="IPR026111">
    <property type="entry name" value="Abra"/>
</dbReference>
<protein>
    <submittedName>
        <fullName evidence="3">Actin-binding Rho-activating protein-like</fullName>
    </submittedName>
</protein>
<evidence type="ECO:0000313" key="2">
    <source>
        <dbReference type="Proteomes" id="UP000695000"/>
    </source>
</evidence>
<evidence type="ECO:0000259" key="1">
    <source>
        <dbReference type="SMART" id="SM01283"/>
    </source>
</evidence>
<accession>A0ABM1M2E1</accession>
<dbReference type="Proteomes" id="UP000695000">
    <property type="component" value="Unplaced"/>
</dbReference>
<dbReference type="InterPro" id="IPR038095">
    <property type="entry name" value="Costars_sf"/>
</dbReference>
<dbReference type="GeneID" id="108556927"/>
<organism evidence="2 3">
    <name type="scientific">Nicrophorus vespilloides</name>
    <name type="common">Boreal carrion beetle</name>
    <dbReference type="NCBI Taxonomy" id="110193"/>
    <lineage>
        <taxon>Eukaryota</taxon>
        <taxon>Metazoa</taxon>
        <taxon>Ecdysozoa</taxon>
        <taxon>Arthropoda</taxon>
        <taxon>Hexapoda</taxon>
        <taxon>Insecta</taxon>
        <taxon>Pterygota</taxon>
        <taxon>Neoptera</taxon>
        <taxon>Endopterygota</taxon>
        <taxon>Coleoptera</taxon>
        <taxon>Polyphaga</taxon>
        <taxon>Staphyliniformia</taxon>
        <taxon>Silphidae</taxon>
        <taxon>Nicrophorinae</taxon>
        <taxon>Nicrophorus</taxon>
    </lineage>
</organism>
<keyword evidence="2" id="KW-1185">Reference proteome</keyword>
<proteinExistence type="predicted"/>
<gene>
    <name evidence="3" type="primary">LOC108556927</name>
</gene>
<dbReference type="RefSeq" id="XP_017768741.1">
    <property type="nucleotide sequence ID" value="XM_017913252.1"/>
</dbReference>
<dbReference type="Gene3D" id="1.10.10.1540">
    <property type="entry name" value="Costar domain"/>
    <property type="match status" value="1"/>
</dbReference>
<dbReference type="SMART" id="SM01283">
    <property type="entry name" value="Costars"/>
    <property type="match status" value="1"/>
</dbReference>
<reference evidence="3" key="1">
    <citation type="submission" date="2025-08" db="UniProtKB">
        <authorList>
            <consortium name="RefSeq"/>
        </authorList>
    </citation>
    <scope>IDENTIFICATION</scope>
    <source>
        <tissue evidence="3">Whole Larva</tissue>
    </source>
</reference>
<name>A0ABM1M2E1_NICVS</name>
<dbReference type="InterPro" id="IPR027817">
    <property type="entry name" value="Costars_dom"/>
</dbReference>
<dbReference type="PANTHER" id="PTHR22739">
    <property type="entry name" value="STRIATED MUSCLE ACTIVATOR OF RHO-DEPENDENT SIGNALING-RELATED"/>
    <property type="match status" value="1"/>
</dbReference>
<sequence>MQAECVERVFMDSPLSAKVALFNQQANKHLRKQAVNPFSNGKCVGGMPKPQFSKDEYGKPAKGSLSESRAFKATIEVCKEMLECCEIINQYGEPLFDPSEKQDDPRKAISFGTIFTIYTVISDKLVGMLLRARKHKLVDFEGEVLFQRRDDHVPIILLKPIAEVRAIFREKIDAAKAALKENEECSENGY</sequence>
<dbReference type="PANTHER" id="PTHR22739:SF7">
    <property type="entry name" value="EG:152A3.3 PROTEIN-RELATED"/>
    <property type="match status" value="1"/>
</dbReference>
<dbReference type="Pfam" id="PF14705">
    <property type="entry name" value="Costars"/>
    <property type="match status" value="1"/>
</dbReference>